<keyword evidence="6" id="KW-0446">Lipid-binding</keyword>
<dbReference type="PRINTS" id="PR00124">
    <property type="entry name" value="ATPASEC"/>
</dbReference>
<dbReference type="InterPro" id="IPR038662">
    <property type="entry name" value="ATP_synth_F0_csu_sf"/>
</dbReference>
<proteinExistence type="inferred from homology"/>
<dbReference type="GO" id="GO:0015078">
    <property type="term" value="F:proton transmembrane transporter activity"/>
    <property type="evidence" value="ECO:0007669"/>
    <property type="project" value="InterPro"/>
</dbReference>
<dbReference type="Proteomes" id="UP000516314">
    <property type="component" value="Chromosome 3"/>
</dbReference>
<evidence type="ECO:0000256" key="1">
    <source>
        <dbReference type="ARBA" id="ARBA00004141"/>
    </source>
</evidence>
<evidence type="ECO:0000256" key="3">
    <source>
        <dbReference type="ARBA" id="ARBA00022692"/>
    </source>
</evidence>
<dbReference type="InterPro" id="IPR002379">
    <property type="entry name" value="ATPase_proteolipid_c-like_dom"/>
</dbReference>
<dbReference type="AlphaFoldDB" id="A0A7G2EU26"/>
<sequence>MNPLVSAASVIVAGMAVGLASIEPGVSQGTTAGQAVEGIVRQPEAEGKIRAFSRHHLQQLITYLRTSNQLDPKPPSPLTLRSELLERMVLFLITYKGGVKANVTDHHH</sequence>
<evidence type="ECO:0000259" key="8">
    <source>
        <dbReference type="Pfam" id="PF00137"/>
    </source>
</evidence>
<dbReference type="SUPFAM" id="SSF81333">
    <property type="entry name" value="F1F0 ATP synthase subunit C"/>
    <property type="match status" value="1"/>
</dbReference>
<gene>
    <name evidence="9" type="ORF">AT9943_LOCUS12519</name>
</gene>
<dbReference type="InterPro" id="IPR035921">
    <property type="entry name" value="F/V-ATP_Csub_sf"/>
</dbReference>
<evidence type="ECO:0000256" key="6">
    <source>
        <dbReference type="RuleBase" id="RU004221"/>
    </source>
</evidence>
<evidence type="ECO:0000256" key="4">
    <source>
        <dbReference type="ARBA" id="ARBA00022989"/>
    </source>
</evidence>
<evidence type="ECO:0000256" key="7">
    <source>
        <dbReference type="SAM" id="SignalP"/>
    </source>
</evidence>
<comment type="subcellular location">
    <subcellularLocation>
        <location evidence="1">Membrane</location>
        <topology evidence="1">Multi-pass membrane protein</topology>
    </subcellularLocation>
</comment>
<accession>A0A7G2EU26</accession>
<feature type="signal peptide" evidence="7">
    <location>
        <begin position="1"/>
        <end position="20"/>
    </location>
</feature>
<dbReference type="Gene3D" id="1.20.20.10">
    <property type="entry name" value="F1F0 ATP synthase subunit C"/>
    <property type="match status" value="1"/>
</dbReference>
<keyword evidence="6" id="KW-0406">Ion transport</keyword>
<evidence type="ECO:0000313" key="9">
    <source>
        <dbReference type="EMBL" id="CAD5324636.1"/>
    </source>
</evidence>
<keyword evidence="5" id="KW-0472">Membrane</keyword>
<evidence type="ECO:0000256" key="2">
    <source>
        <dbReference type="ARBA" id="ARBA00006704"/>
    </source>
</evidence>
<comment type="similarity">
    <text evidence="2 6">Belongs to the ATPase C chain family.</text>
</comment>
<feature type="chain" id="PRO_5028838163" evidence="7">
    <location>
        <begin position="21"/>
        <end position="108"/>
    </location>
</feature>
<keyword evidence="6" id="KW-0375">Hydrogen ion transport</keyword>
<keyword evidence="6" id="KW-0813">Transport</keyword>
<reference evidence="9 10" key="1">
    <citation type="submission" date="2020-09" db="EMBL/GenBank/DDBJ databases">
        <authorList>
            <person name="Ashkenazy H."/>
        </authorList>
    </citation>
    <scope>NUCLEOTIDE SEQUENCE [LARGE SCALE GENOMIC DNA]</scope>
    <source>
        <strain evidence="10">cv. Cdm-0</strain>
    </source>
</reference>
<dbReference type="InterPro" id="IPR000454">
    <property type="entry name" value="ATP_synth_F0_csu"/>
</dbReference>
<dbReference type="EMBL" id="LR881468">
    <property type="protein sequence ID" value="CAD5324636.1"/>
    <property type="molecule type" value="Genomic_DNA"/>
</dbReference>
<organism evidence="9 10">
    <name type="scientific">Arabidopsis thaliana</name>
    <name type="common">Mouse-ear cress</name>
    <dbReference type="NCBI Taxonomy" id="3702"/>
    <lineage>
        <taxon>Eukaryota</taxon>
        <taxon>Viridiplantae</taxon>
        <taxon>Streptophyta</taxon>
        <taxon>Embryophyta</taxon>
        <taxon>Tracheophyta</taxon>
        <taxon>Spermatophyta</taxon>
        <taxon>Magnoliopsida</taxon>
        <taxon>eudicotyledons</taxon>
        <taxon>Gunneridae</taxon>
        <taxon>Pentapetalae</taxon>
        <taxon>rosids</taxon>
        <taxon>malvids</taxon>
        <taxon>Brassicales</taxon>
        <taxon>Brassicaceae</taxon>
        <taxon>Camelineae</taxon>
        <taxon>Arabidopsis</taxon>
    </lineage>
</organism>
<dbReference type="GO" id="GO:0015986">
    <property type="term" value="P:proton motive force-driven ATP synthesis"/>
    <property type="evidence" value="ECO:0007669"/>
    <property type="project" value="InterPro"/>
</dbReference>
<evidence type="ECO:0000313" key="10">
    <source>
        <dbReference type="Proteomes" id="UP000516314"/>
    </source>
</evidence>
<keyword evidence="4" id="KW-1133">Transmembrane helix</keyword>
<evidence type="ECO:0000256" key="5">
    <source>
        <dbReference type="ARBA" id="ARBA00023136"/>
    </source>
</evidence>
<dbReference type="GO" id="GO:0045259">
    <property type="term" value="C:proton-transporting ATP synthase complex"/>
    <property type="evidence" value="ECO:0007669"/>
    <property type="project" value="InterPro"/>
</dbReference>
<keyword evidence="7" id="KW-0732">Signal</keyword>
<keyword evidence="3" id="KW-0812">Transmembrane</keyword>
<feature type="domain" description="V-ATPase proteolipid subunit C-like" evidence="8">
    <location>
        <begin position="11"/>
        <end position="47"/>
    </location>
</feature>
<dbReference type="GO" id="GO:0033177">
    <property type="term" value="C:proton-transporting two-sector ATPase complex, proton-transporting domain"/>
    <property type="evidence" value="ECO:0007669"/>
    <property type="project" value="InterPro"/>
</dbReference>
<dbReference type="GO" id="GO:0008289">
    <property type="term" value="F:lipid binding"/>
    <property type="evidence" value="ECO:0007669"/>
    <property type="project" value="UniProtKB-KW"/>
</dbReference>
<name>A0A7G2EU26_ARATH</name>
<dbReference type="Pfam" id="PF00137">
    <property type="entry name" value="ATP-synt_C"/>
    <property type="match status" value="1"/>
</dbReference>
<protein>
    <submittedName>
        <fullName evidence="9">(thale cress) hypothetical protein</fullName>
    </submittedName>
</protein>